<dbReference type="EC" id="3.1.1.-" evidence="9"/>
<dbReference type="InterPro" id="IPR007000">
    <property type="entry name" value="PLipase_B-like"/>
</dbReference>
<feature type="chain" id="PRO_5042662613" description="Phospholipase B-like" evidence="9">
    <location>
        <begin position="19"/>
        <end position="560"/>
    </location>
</feature>
<dbReference type="EMBL" id="JAVFKY010000004">
    <property type="protein sequence ID" value="KAK5577273.1"/>
    <property type="molecule type" value="Genomic_DNA"/>
</dbReference>
<gene>
    <name evidence="10" type="ORF">RB653_002214</name>
</gene>
<feature type="signal peptide" evidence="9">
    <location>
        <begin position="1"/>
        <end position="18"/>
    </location>
</feature>
<proteinExistence type="inferred from homology"/>
<accession>A0AAN7TX24</accession>
<evidence type="ECO:0000256" key="6">
    <source>
        <dbReference type="ARBA" id="ARBA00022963"/>
    </source>
</evidence>
<keyword evidence="6 9" id="KW-0442">Lipid degradation</keyword>
<evidence type="ECO:0000256" key="4">
    <source>
        <dbReference type="ARBA" id="ARBA00022729"/>
    </source>
</evidence>
<evidence type="ECO:0000256" key="8">
    <source>
        <dbReference type="ARBA" id="ARBA00023180"/>
    </source>
</evidence>
<dbReference type="AlphaFoldDB" id="A0AAN7TX24"/>
<keyword evidence="3" id="KW-0964">Secreted</keyword>
<evidence type="ECO:0000256" key="5">
    <source>
        <dbReference type="ARBA" id="ARBA00022801"/>
    </source>
</evidence>
<dbReference type="Gene3D" id="3.60.60.30">
    <property type="match status" value="1"/>
</dbReference>
<dbReference type="Pfam" id="PF04916">
    <property type="entry name" value="Phospholip_B"/>
    <property type="match status" value="1"/>
</dbReference>
<evidence type="ECO:0000256" key="7">
    <source>
        <dbReference type="ARBA" id="ARBA00023098"/>
    </source>
</evidence>
<dbReference type="PANTHER" id="PTHR12370:SF2">
    <property type="entry name" value="PHOSPHOLIPASE B-LIKE PROTEIN F"/>
    <property type="match status" value="1"/>
</dbReference>
<name>A0AAN7TX24_9MYCE</name>
<dbReference type="PANTHER" id="PTHR12370">
    <property type="entry name" value="PHOSPHOLIPASE B-RELATED"/>
    <property type="match status" value="1"/>
</dbReference>
<comment type="similarity">
    <text evidence="2 9">Belongs to the phospholipase B-like family.</text>
</comment>
<keyword evidence="4 9" id="KW-0732">Signal</keyword>
<evidence type="ECO:0000256" key="1">
    <source>
        <dbReference type="ARBA" id="ARBA00004613"/>
    </source>
</evidence>
<organism evidence="10 11">
    <name type="scientific">Dictyostelium firmibasis</name>
    <dbReference type="NCBI Taxonomy" id="79012"/>
    <lineage>
        <taxon>Eukaryota</taxon>
        <taxon>Amoebozoa</taxon>
        <taxon>Evosea</taxon>
        <taxon>Eumycetozoa</taxon>
        <taxon>Dictyostelia</taxon>
        <taxon>Dictyosteliales</taxon>
        <taxon>Dictyosteliaceae</taxon>
        <taxon>Dictyostelium</taxon>
    </lineage>
</organism>
<keyword evidence="7 9" id="KW-0443">Lipid metabolism</keyword>
<comment type="function">
    <text evidence="9">Putative phospholipase.</text>
</comment>
<evidence type="ECO:0000256" key="2">
    <source>
        <dbReference type="ARBA" id="ARBA00007835"/>
    </source>
</evidence>
<keyword evidence="11" id="KW-1185">Reference proteome</keyword>
<comment type="caution">
    <text evidence="10">The sequence shown here is derived from an EMBL/GenBank/DDBJ whole genome shotgun (WGS) entry which is preliminary data.</text>
</comment>
<evidence type="ECO:0000313" key="11">
    <source>
        <dbReference type="Proteomes" id="UP001344447"/>
    </source>
</evidence>
<keyword evidence="5 9" id="KW-0378">Hydrolase</keyword>
<evidence type="ECO:0000256" key="9">
    <source>
        <dbReference type="RuleBase" id="RU364138"/>
    </source>
</evidence>
<keyword evidence="8" id="KW-0325">Glycoprotein</keyword>
<reference evidence="10 11" key="1">
    <citation type="submission" date="2023-11" db="EMBL/GenBank/DDBJ databases">
        <title>Dfirmibasis_genome.</title>
        <authorList>
            <person name="Edelbroek B."/>
            <person name="Kjellin J."/>
            <person name="Jerlstrom-Hultqvist J."/>
            <person name="Soderbom F."/>
        </authorList>
    </citation>
    <scope>NUCLEOTIDE SEQUENCE [LARGE SCALE GENOMIC DNA]</scope>
    <source>
        <strain evidence="10 11">TNS-C-14</strain>
    </source>
</reference>
<protein>
    <recommendedName>
        <fullName evidence="9">Phospholipase B-like</fullName>
        <ecNumber evidence="9">3.1.1.-</ecNumber>
    </recommendedName>
</protein>
<sequence>MKLINIFVFLLLFLFTNAIKINEDEKYSVEEKPEWYSIDSNFAISSGKLPNALGWGYYKNEILKDGWGKLYIEMNKFMTTENSSIYYEATGYLEGYLTWSTTWNYSQAYFQNYFNGTDQSDIPSPLIEFLKENYDWMTTTFSSRDESVYNTQVSNVIYQFEGFSNGYQASADSDKQLTTLQLLLLQYAGDLEDVAGYLEYEMAQNKTEYTNRVKSLKEIETLFAVKGRCSGLVRITPDYGELFISHTTWGSYFTAGYRIFKRIIIPDPSVPGNEVLFASYAGVLTSDDDFFMVPSTEMVIIETTNDILNTSLYQHVTPKSLLYFVRSIIAYRLSNTAPEWTNNFIQYNSGTYSNQWMIVDYKLFTPYQPLQPNTFWIIEQLPGGYSSADMTEVLALGNWPSFNRPFFPEIYEAMGYSYYESLYGDIISYELNPRSKMFRRDVPNVMSLDGMQQIMTQNNYKSDPFSGGFPGNAIAARYDLGGGPSEPLSWSFIGLHGAIDSKITSYSLLQQNQAIAINGMTVTPDCPPFTWNSNWSTVSAHYGSPETFDFDWITVTITDK</sequence>
<evidence type="ECO:0000313" key="10">
    <source>
        <dbReference type="EMBL" id="KAK5577273.1"/>
    </source>
</evidence>
<dbReference type="GO" id="GO:0004620">
    <property type="term" value="F:phospholipase activity"/>
    <property type="evidence" value="ECO:0007669"/>
    <property type="project" value="InterPro"/>
</dbReference>
<comment type="subcellular location">
    <subcellularLocation>
        <location evidence="1">Secreted</location>
    </subcellularLocation>
</comment>
<dbReference type="GO" id="GO:0005576">
    <property type="term" value="C:extracellular region"/>
    <property type="evidence" value="ECO:0007669"/>
    <property type="project" value="UniProtKB-SubCell"/>
</dbReference>
<evidence type="ECO:0000256" key="3">
    <source>
        <dbReference type="ARBA" id="ARBA00022525"/>
    </source>
</evidence>
<dbReference type="GO" id="GO:0009395">
    <property type="term" value="P:phospholipid catabolic process"/>
    <property type="evidence" value="ECO:0007669"/>
    <property type="project" value="TreeGrafter"/>
</dbReference>
<dbReference type="Proteomes" id="UP001344447">
    <property type="component" value="Unassembled WGS sequence"/>
</dbReference>